<dbReference type="Proteomes" id="UP000275331">
    <property type="component" value="Unassembled WGS sequence"/>
</dbReference>
<comment type="caution">
    <text evidence="1">The sequence shown here is derived from an EMBL/GenBank/DDBJ whole genome shotgun (WGS) entry which is preliminary data.</text>
</comment>
<evidence type="ECO:0000313" key="2">
    <source>
        <dbReference type="Proteomes" id="UP000275331"/>
    </source>
</evidence>
<dbReference type="InterPro" id="IPR021242">
    <property type="entry name" value="DUF2799"/>
</dbReference>
<dbReference type="RefSeq" id="WP_125294802.1">
    <property type="nucleotide sequence ID" value="NZ_DAIRID010000038.1"/>
</dbReference>
<reference evidence="1 2" key="1">
    <citation type="submission" date="2018-10" db="EMBL/GenBank/DDBJ databases">
        <title>Transmission dynamics of multidrug resistant bacteria on intensive care unit surfaces.</title>
        <authorList>
            <person name="D'Souza A.W."/>
            <person name="Potter R.F."/>
            <person name="Wallace M."/>
            <person name="Shupe A."/>
            <person name="Patel S."/>
            <person name="Sun S."/>
            <person name="Gul D."/>
            <person name="Kwon J.H."/>
            <person name="Andleeb S."/>
            <person name="Burnham C.-A.D."/>
            <person name="Dantas G."/>
        </authorList>
    </citation>
    <scope>NUCLEOTIDE SEQUENCE [LARGE SCALE GENOMIC DNA]</scope>
    <source>
        <strain evidence="1 2">AS_373</strain>
    </source>
</reference>
<proteinExistence type="predicted"/>
<organism evidence="1 2">
    <name type="scientific">Atlantibacter subterraneus</name>
    <dbReference type="NCBI Taxonomy" id="255519"/>
    <lineage>
        <taxon>Bacteria</taxon>
        <taxon>Pseudomonadati</taxon>
        <taxon>Pseudomonadota</taxon>
        <taxon>Gammaproteobacteria</taxon>
        <taxon>Enterobacterales</taxon>
        <taxon>Enterobacteriaceae</taxon>
        <taxon>Atlantibacter</taxon>
    </lineage>
</organism>
<dbReference type="OrthoDB" id="6433560at2"/>
<protein>
    <submittedName>
        <fullName evidence="1">DUF2799 domain-containing protein</fullName>
    </submittedName>
</protein>
<dbReference type="EMBL" id="RHXB01000015">
    <property type="protein sequence ID" value="RSE22892.1"/>
    <property type="molecule type" value="Genomic_DNA"/>
</dbReference>
<gene>
    <name evidence="1" type="ORF">EGT71_19085</name>
</gene>
<dbReference type="Pfam" id="PF10973">
    <property type="entry name" value="DUF2799"/>
    <property type="match status" value="1"/>
</dbReference>
<sequence>MHQALVILGILLMTGCQIDPYTHAPTWSDRNWYEIGVDDAMSGGLAKDRQRLALEYDDAHIDIAAYKKGYQRGQQRFCQDDFLYVWGLSGRSFPATCENLEQTPQLRARWKQGDTGASEDSILN</sequence>
<dbReference type="AlphaFoldDB" id="A0A3R9GLE5"/>
<evidence type="ECO:0000313" key="1">
    <source>
        <dbReference type="EMBL" id="RSE22892.1"/>
    </source>
</evidence>
<dbReference type="NCBIfam" id="NF008518">
    <property type="entry name" value="PRK11443.1"/>
    <property type="match status" value="1"/>
</dbReference>
<name>A0A3R9GLE5_9ENTR</name>
<accession>A0A3R9GLE5</accession>